<keyword evidence="2" id="KW-1185">Reference proteome</keyword>
<proteinExistence type="predicted"/>
<protein>
    <submittedName>
        <fullName evidence="1">Uncharacterized protein</fullName>
    </submittedName>
</protein>
<evidence type="ECO:0000313" key="1">
    <source>
        <dbReference type="EMBL" id="KAG8643118.1"/>
    </source>
</evidence>
<dbReference type="Proteomes" id="UP000091857">
    <property type="component" value="Chromosome 11"/>
</dbReference>
<evidence type="ECO:0000313" key="2">
    <source>
        <dbReference type="Proteomes" id="UP000091857"/>
    </source>
</evidence>
<sequence>MLLSSKVTTQGLKETIVPCDLELEDYAFQFLIINMNAYFK</sequence>
<dbReference type="EMBL" id="CM004397">
    <property type="protein sequence ID" value="KAG8643118.1"/>
    <property type="molecule type" value="Genomic_DNA"/>
</dbReference>
<reference evidence="2" key="1">
    <citation type="journal article" date="2016" name="Nat. Biotechnol.">
        <title>Sequencing wild and cultivated cassava and related species reveals extensive interspecific hybridization and genetic diversity.</title>
        <authorList>
            <person name="Bredeson J.V."/>
            <person name="Lyons J.B."/>
            <person name="Prochnik S.E."/>
            <person name="Wu G.A."/>
            <person name="Ha C.M."/>
            <person name="Edsinger-Gonzales E."/>
            <person name="Grimwood J."/>
            <person name="Schmutz J."/>
            <person name="Rabbi I.Y."/>
            <person name="Egesi C."/>
            <person name="Nauluvula P."/>
            <person name="Lebot V."/>
            <person name="Ndunguru J."/>
            <person name="Mkamilo G."/>
            <person name="Bart R.S."/>
            <person name="Setter T.L."/>
            <person name="Gleadow R.M."/>
            <person name="Kulakow P."/>
            <person name="Ferguson M.E."/>
            <person name="Rounsley S."/>
            <person name="Rokhsar D.S."/>
        </authorList>
    </citation>
    <scope>NUCLEOTIDE SEQUENCE [LARGE SCALE GENOMIC DNA]</scope>
    <source>
        <strain evidence="2">cv. AM560-2</strain>
    </source>
</reference>
<accession>A0ACB7GTX1</accession>
<organism evidence="1 2">
    <name type="scientific">Manihot esculenta</name>
    <name type="common">Cassava</name>
    <name type="synonym">Jatropha manihot</name>
    <dbReference type="NCBI Taxonomy" id="3983"/>
    <lineage>
        <taxon>Eukaryota</taxon>
        <taxon>Viridiplantae</taxon>
        <taxon>Streptophyta</taxon>
        <taxon>Embryophyta</taxon>
        <taxon>Tracheophyta</taxon>
        <taxon>Spermatophyta</taxon>
        <taxon>Magnoliopsida</taxon>
        <taxon>eudicotyledons</taxon>
        <taxon>Gunneridae</taxon>
        <taxon>Pentapetalae</taxon>
        <taxon>rosids</taxon>
        <taxon>fabids</taxon>
        <taxon>Malpighiales</taxon>
        <taxon>Euphorbiaceae</taxon>
        <taxon>Crotonoideae</taxon>
        <taxon>Manihoteae</taxon>
        <taxon>Manihot</taxon>
    </lineage>
</organism>
<comment type="caution">
    <text evidence="1">The sequence shown here is derived from an EMBL/GenBank/DDBJ whole genome shotgun (WGS) entry which is preliminary data.</text>
</comment>
<gene>
    <name evidence="1" type="ORF">MANES_11G006275v8</name>
</gene>
<name>A0ACB7GTX1_MANES</name>